<dbReference type="InterPro" id="IPR011527">
    <property type="entry name" value="ABC1_TM_dom"/>
</dbReference>
<dbReference type="Pfam" id="PF00664">
    <property type="entry name" value="ABC_membrane"/>
    <property type="match status" value="1"/>
</dbReference>
<dbReference type="InterPro" id="IPR039421">
    <property type="entry name" value="Type_1_exporter"/>
</dbReference>
<keyword evidence="11" id="KW-1185">Reference proteome</keyword>
<dbReference type="SUPFAM" id="SSF90123">
    <property type="entry name" value="ABC transporter transmembrane region"/>
    <property type="match status" value="1"/>
</dbReference>
<dbReference type="PANTHER" id="PTHR24221:SF248">
    <property type="entry name" value="ABC TRANSPORTER TRANSMEMBRANE REGION"/>
    <property type="match status" value="1"/>
</dbReference>
<dbReference type="InterPro" id="IPR017871">
    <property type="entry name" value="ABC_transporter-like_CS"/>
</dbReference>
<evidence type="ECO:0000256" key="4">
    <source>
        <dbReference type="ARBA" id="ARBA00022840"/>
    </source>
</evidence>
<organism evidence="10 11">
    <name type="scientific">Sphingomonas vulcanisoli</name>
    <dbReference type="NCBI Taxonomy" id="1658060"/>
    <lineage>
        <taxon>Bacteria</taxon>
        <taxon>Pseudomonadati</taxon>
        <taxon>Pseudomonadota</taxon>
        <taxon>Alphaproteobacteria</taxon>
        <taxon>Sphingomonadales</taxon>
        <taxon>Sphingomonadaceae</taxon>
        <taxon>Sphingomonas</taxon>
    </lineage>
</organism>
<evidence type="ECO:0000256" key="1">
    <source>
        <dbReference type="ARBA" id="ARBA00004651"/>
    </source>
</evidence>
<keyword evidence="2 7" id="KW-0812">Transmembrane</keyword>
<reference evidence="10 11" key="1">
    <citation type="submission" date="2020-03" db="EMBL/GenBank/DDBJ databases">
        <title>Genomic Encyclopedia of Type Strains, Phase III (KMG-III): the genomes of soil and plant-associated and newly described type strains.</title>
        <authorList>
            <person name="Whitman W."/>
        </authorList>
    </citation>
    <scope>NUCLEOTIDE SEQUENCE [LARGE SCALE GENOMIC DNA]</scope>
    <source>
        <strain evidence="10 11">CECT 8804</strain>
    </source>
</reference>
<evidence type="ECO:0000256" key="7">
    <source>
        <dbReference type="SAM" id="Phobius"/>
    </source>
</evidence>
<dbReference type="SUPFAM" id="SSF52540">
    <property type="entry name" value="P-loop containing nucleoside triphosphate hydrolases"/>
    <property type="match status" value="1"/>
</dbReference>
<evidence type="ECO:0000259" key="9">
    <source>
        <dbReference type="PROSITE" id="PS50929"/>
    </source>
</evidence>
<dbReference type="InterPro" id="IPR036640">
    <property type="entry name" value="ABC1_TM_sf"/>
</dbReference>
<dbReference type="SMART" id="SM00382">
    <property type="entry name" value="AAA"/>
    <property type="match status" value="1"/>
</dbReference>
<dbReference type="InterPro" id="IPR003593">
    <property type="entry name" value="AAA+_ATPase"/>
</dbReference>
<keyword evidence="4 10" id="KW-0067">ATP-binding</keyword>
<proteinExistence type="predicted"/>
<dbReference type="PROSITE" id="PS50929">
    <property type="entry name" value="ABC_TM1F"/>
    <property type="match status" value="1"/>
</dbReference>
<evidence type="ECO:0000313" key="10">
    <source>
        <dbReference type="EMBL" id="NIJ09050.1"/>
    </source>
</evidence>
<feature type="domain" description="ABC transmembrane type-1" evidence="9">
    <location>
        <begin position="1"/>
        <end position="259"/>
    </location>
</feature>
<accession>A0ABX0TX82</accession>
<keyword evidence="6 7" id="KW-0472">Membrane</keyword>
<evidence type="ECO:0000256" key="3">
    <source>
        <dbReference type="ARBA" id="ARBA00022741"/>
    </source>
</evidence>
<gene>
    <name evidence="10" type="ORF">FHS31_002680</name>
</gene>
<feature type="transmembrane region" description="Helical" evidence="7">
    <location>
        <begin position="12"/>
        <end position="30"/>
    </location>
</feature>
<protein>
    <submittedName>
        <fullName evidence="10">ATP-binding cassette subfamily C protein</fullName>
    </submittedName>
</protein>
<dbReference type="InterPro" id="IPR003439">
    <property type="entry name" value="ABC_transporter-like_ATP-bd"/>
</dbReference>
<dbReference type="PANTHER" id="PTHR24221">
    <property type="entry name" value="ATP-BINDING CASSETTE SUB-FAMILY B"/>
    <property type="match status" value="1"/>
</dbReference>
<evidence type="ECO:0000313" key="11">
    <source>
        <dbReference type="Proteomes" id="UP000727456"/>
    </source>
</evidence>
<dbReference type="PROSITE" id="PS00211">
    <property type="entry name" value="ABC_TRANSPORTER_1"/>
    <property type="match status" value="1"/>
</dbReference>
<keyword evidence="5 7" id="KW-1133">Transmembrane helix</keyword>
<comment type="caution">
    <text evidence="10">The sequence shown here is derived from an EMBL/GenBank/DDBJ whole genome shotgun (WGS) entry which is preliminary data.</text>
</comment>
<feature type="domain" description="ABC transporter" evidence="8">
    <location>
        <begin position="290"/>
        <end position="526"/>
    </location>
</feature>
<sequence length="533" mass="57238">MMLVYDVVLPSHSISTLLGLLLMVALAYSFQAGFDLLRTRTLSHLGAAIETDFAPLIYRIISTSALRGRPQSESLQPIRDMDQVRGFLSGSGPSALMDLPWVLFFLAVLSFFHIWLGVTTLVGALLLIALAFLTDIKSRAPARLATEFAARRSSETEAIRRHAEEIKVMGLGGRAENSWLAVNRHYLATQQQLADISTGLGGIGRIARMLLQSTVLTVGAALVIDNKASGGVIFASSILSARALAPIDQSIGNWRIFISARQSWRRLDAQFAALRPSPSPTSLPPPEKTLAVEHVTLMPPGARVPTVIDASFTLNAKDAVAVIGPSAAGKSTLVRAITGVWPLASGQVRLDGGALDQWSSDALGTHIGYLPQTVELMEGTVAQNIARFEPDAPPELIVTAARTARVHDLILRLEHGYDTLVGPDGNALSAGQRQRIALARALYRDPFLIVLDEANSNLDAEGEQALIEAIFAVRRRGGIVITVAHRPSMLRAVDHVLVMGEGRVRAFGPKAEVMAKLNKQARAAQAAAPLVQT</sequence>
<evidence type="ECO:0000256" key="2">
    <source>
        <dbReference type="ARBA" id="ARBA00022692"/>
    </source>
</evidence>
<evidence type="ECO:0000259" key="8">
    <source>
        <dbReference type="PROSITE" id="PS50893"/>
    </source>
</evidence>
<dbReference type="InterPro" id="IPR010128">
    <property type="entry name" value="ATPase_T1SS_PrtD-like"/>
</dbReference>
<dbReference type="NCBIfam" id="TIGR01842">
    <property type="entry name" value="type_I_sec_PrtD"/>
    <property type="match status" value="1"/>
</dbReference>
<dbReference type="Pfam" id="PF00005">
    <property type="entry name" value="ABC_tran"/>
    <property type="match status" value="1"/>
</dbReference>
<keyword evidence="3" id="KW-0547">Nucleotide-binding</keyword>
<dbReference type="InterPro" id="IPR027417">
    <property type="entry name" value="P-loop_NTPase"/>
</dbReference>
<dbReference type="GO" id="GO:0005524">
    <property type="term" value="F:ATP binding"/>
    <property type="evidence" value="ECO:0007669"/>
    <property type="project" value="UniProtKB-KW"/>
</dbReference>
<feature type="transmembrane region" description="Helical" evidence="7">
    <location>
        <begin position="101"/>
        <end position="133"/>
    </location>
</feature>
<dbReference type="Gene3D" id="1.20.1560.10">
    <property type="entry name" value="ABC transporter type 1, transmembrane domain"/>
    <property type="match status" value="1"/>
</dbReference>
<evidence type="ECO:0000256" key="5">
    <source>
        <dbReference type="ARBA" id="ARBA00022989"/>
    </source>
</evidence>
<dbReference type="Gene3D" id="3.40.50.300">
    <property type="entry name" value="P-loop containing nucleotide triphosphate hydrolases"/>
    <property type="match status" value="1"/>
</dbReference>
<dbReference type="Proteomes" id="UP000727456">
    <property type="component" value="Unassembled WGS sequence"/>
</dbReference>
<evidence type="ECO:0000256" key="6">
    <source>
        <dbReference type="ARBA" id="ARBA00023136"/>
    </source>
</evidence>
<dbReference type="PROSITE" id="PS50893">
    <property type="entry name" value="ABC_TRANSPORTER_2"/>
    <property type="match status" value="1"/>
</dbReference>
<dbReference type="EMBL" id="JAAOZC010000007">
    <property type="protein sequence ID" value="NIJ09050.1"/>
    <property type="molecule type" value="Genomic_DNA"/>
</dbReference>
<name>A0ABX0TX82_9SPHN</name>
<comment type="subcellular location">
    <subcellularLocation>
        <location evidence="1">Cell membrane</location>
        <topology evidence="1">Multi-pass membrane protein</topology>
    </subcellularLocation>
</comment>